<protein>
    <recommendedName>
        <fullName evidence="4">Cell wall protein PhiA</fullName>
    </recommendedName>
</protein>
<name>A0A1L9WIW0_ASPA1</name>
<dbReference type="OMA" id="WSIWADA"/>
<keyword evidence="3" id="KW-1185">Reference proteome</keyword>
<feature type="chain" id="PRO_5012611998" description="Cell wall protein PhiA" evidence="1">
    <location>
        <begin position="19"/>
        <end position="187"/>
    </location>
</feature>
<feature type="signal peptide" evidence="1">
    <location>
        <begin position="1"/>
        <end position="18"/>
    </location>
</feature>
<reference evidence="3" key="1">
    <citation type="journal article" date="2017" name="Genome Biol.">
        <title>Comparative genomics reveals high biological diversity and specific adaptations in the industrially and medically important fungal genus Aspergillus.</title>
        <authorList>
            <person name="de Vries R.P."/>
            <person name="Riley R."/>
            <person name="Wiebenga A."/>
            <person name="Aguilar-Osorio G."/>
            <person name="Amillis S."/>
            <person name="Uchima C.A."/>
            <person name="Anderluh G."/>
            <person name="Asadollahi M."/>
            <person name="Askin M."/>
            <person name="Barry K."/>
            <person name="Battaglia E."/>
            <person name="Bayram O."/>
            <person name="Benocci T."/>
            <person name="Braus-Stromeyer S.A."/>
            <person name="Caldana C."/>
            <person name="Canovas D."/>
            <person name="Cerqueira G.C."/>
            <person name="Chen F."/>
            <person name="Chen W."/>
            <person name="Choi C."/>
            <person name="Clum A."/>
            <person name="Dos Santos R.A."/>
            <person name="Damasio A.R."/>
            <person name="Diallinas G."/>
            <person name="Emri T."/>
            <person name="Fekete E."/>
            <person name="Flipphi M."/>
            <person name="Freyberg S."/>
            <person name="Gallo A."/>
            <person name="Gournas C."/>
            <person name="Habgood R."/>
            <person name="Hainaut M."/>
            <person name="Harispe M.L."/>
            <person name="Henrissat B."/>
            <person name="Hilden K.S."/>
            <person name="Hope R."/>
            <person name="Hossain A."/>
            <person name="Karabika E."/>
            <person name="Karaffa L."/>
            <person name="Karanyi Z."/>
            <person name="Krasevec N."/>
            <person name="Kuo A."/>
            <person name="Kusch H."/>
            <person name="LaButti K."/>
            <person name="Lagendijk E.L."/>
            <person name="Lapidus A."/>
            <person name="Levasseur A."/>
            <person name="Lindquist E."/>
            <person name="Lipzen A."/>
            <person name="Logrieco A.F."/>
            <person name="MacCabe A."/>
            <person name="Maekelae M.R."/>
            <person name="Malavazi I."/>
            <person name="Melin P."/>
            <person name="Meyer V."/>
            <person name="Mielnichuk N."/>
            <person name="Miskei M."/>
            <person name="Molnar A.P."/>
            <person name="Mule G."/>
            <person name="Ngan C.Y."/>
            <person name="Orejas M."/>
            <person name="Orosz E."/>
            <person name="Ouedraogo J.P."/>
            <person name="Overkamp K.M."/>
            <person name="Park H.-S."/>
            <person name="Perrone G."/>
            <person name="Piumi F."/>
            <person name="Punt P.J."/>
            <person name="Ram A.F."/>
            <person name="Ramon A."/>
            <person name="Rauscher S."/>
            <person name="Record E."/>
            <person name="Riano-Pachon D.M."/>
            <person name="Robert V."/>
            <person name="Roehrig J."/>
            <person name="Ruller R."/>
            <person name="Salamov A."/>
            <person name="Salih N.S."/>
            <person name="Samson R.A."/>
            <person name="Sandor E."/>
            <person name="Sanguinetti M."/>
            <person name="Schuetze T."/>
            <person name="Sepcic K."/>
            <person name="Shelest E."/>
            <person name="Sherlock G."/>
            <person name="Sophianopoulou V."/>
            <person name="Squina F.M."/>
            <person name="Sun H."/>
            <person name="Susca A."/>
            <person name="Todd R.B."/>
            <person name="Tsang A."/>
            <person name="Unkles S.E."/>
            <person name="van de Wiele N."/>
            <person name="van Rossen-Uffink D."/>
            <person name="Oliveira J.V."/>
            <person name="Vesth T.C."/>
            <person name="Visser J."/>
            <person name="Yu J.-H."/>
            <person name="Zhou M."/>
            <person name="Andersen M.R."/>
            <person name="Archer D.B."/>
            <person name="Baker S.E."/>
            <person name="Benoit I."/>
            <person name="Brakhage A.A."/>
            <person name="Braus G.H."/>
            <person name="Fischer R."/>
            <person name="Frisvad J.C."/>
            <person name="Goldman G.H."/>
            <person name="Houbraken J."/>
            <person name="Oakley B."/>
            <person name="Pocsi I."/>
            <person name="Scazzocchio C."/>
            <person name="Seiboth B."/>
            <person name="vanKuyk P.A."/>
            <person name="Wortman J."/>
            <person name="Dyer P.S."/>
            <person name="Grigoriev I.V."/>
        </authorList>
    </citation>
    <scope>NUCLEOTIDE SEQUENCE [LARGE SCALE GENOMIC DNA]</scope>
    <source>
        <strain evidence="3">ATCC 16872 / CBS 172.66 / WB 5094</strain>
    </source>
</reference>
<dbReference type="AlphaFoldDB" id="A0A1L9WIW0"/>
<sequence length="187" mass="19446">MQIKNIVLAASAAATAAALPATDASSQSQTFGIVSIHSGSAVQYQPFTAAKSSLFAGLPGQNASCARPKEQTATFYIQDGALYLYDQSATPQEFYVDRSGMGQGKIGYTTGAQPAPKNAERQGWSIDKNNHLQFGGSDLIACPKSIDGAWSIWASAGVSNPAGNSDCVGIAARVETTTNPNGCLYTE</sequence>
<dbReference type="VEuPathDB" id="FungiDB:ASPACDRAFT_81717"/>
<gene>
    <name evidence="2" type="ORF">ASPACDRAFT_81717</name>
</gene>
<keyword evidence="1" id="KW-0732">Signal</keyword>
<proteinExistence type="predicted"/>
<dbReference type="GeneID" id="30979751"/>
<dbReference type="Proteomes" id="UP000184546">
    <property type="component" value="Unassembled WGS sequence"/>
</dbReference>
<evidence type="ECO:0000313" key="2">
    <source>
        <dbReference type="EMBL" id="OJJ96037.1"/>
    </source>
</evidence>
<accession>A0A1L9WIW0</accession>
<evidence type="ECO:0000256" key="1">
    <source>
        <dbReference type="SAM" id="SignalP"/>
    </source>
</evidence>
<evidence type="ECO:0000313" key="3">
    <source>
        <dbReference type="Proteomes" id="UP000184546"/>
    </source>
</evidence>
<evidence type="ECO:0008006" key="4">
    <source>
        <dbReference type="Google" id="ProtNLM"/>
    </source>
</evidence>
<dbReference type="OrthoDB" id="4093325at2759"/>
<dbReference type="RefSeq" id="XP_020052377.1">
    <property type="nucleotide sequence ID" value="XM_020205937.1"/>
</dbReference>
<organism evidence="2 3">
    <name type="scientific">Aspergillus aculeatus (strain ATCC 16872 / CBS 172.66 / WB 5094)</name>
    <dbReference type="NCBI Taxonomy" id="690307"/>
    <lineage>
        <taxon>Eukaryota</taxon>
        <taxon>Fungi</taxon>
        <taxon>Dikarya</taxon>
        <taxon>Ascomycota</taxon>
        <taxon>Pezizomycotina</taxon>
        <taxon>Eurotiomycetes</taxon>
        <taxon>Eurotiomycetidae</taxon>
        <taxon>Eurotiales</taxon>
        <taxon>Aspergillaceae</taxon>
        <taxon>Aspergillus</taxon>
        <taxon>Aspergillus subgen. Circumdati</taxon>
    </lineage>
</organism>
<dbReference type="EMBL" id="KV878987">
    <property type="protein sequence ID" value="OJJ96037.1"/>
    <property type="molecule type" value="Genomic_DNA"/>
</dbReference>